<evidence type="ECO:0000313" key="1">
    <source>
        <dbReference type="EMBL" id="KAI3733914.1"/>
    </source>
</evidence>
<dbReference type="Proteomes" id="UP001055879">
    <property type="component" value="Linkage Group LG04"/>
</dbReference>
<evidence type="ECO:0000313" key="2">
    <source>
        <dbReference type="Proteomes" id="UP001055879"/>
    </source>
</evidence>
<comment type="caution">
    <text evidence="1">The sequence shown here is derived from an EMBL/GenBank/DDBJ whole genome shotgun (WGS) entry which is preliminary data.</text>
</comment>
<organism evidence="1 2">
    <name type="scientific">Arctium lappa</name>
    <name type="common">Greater burdock</name>
    <name type="synonym">Lappa major</name>
    <dbReference type="NCBI Taxonomy" id="4217"/>
    <lineage>
        <taxon>Eukaryota</taxon>
        <taxon>Viridiplantae</taxon>
        <taxon>Streptophyta</taxon>
        <taxon>Embryophyta</taxon>
        <taxon>Tracheophyta</taxon>
        <taxon>Spermatophyta</taxon>
        <taxon>Magnoliopsida</taxon>
        <taxon>eudicotyledons</taxon>
        <taxon>Gunneridae</taxon>
        <taxon>Pentapetalae</taxon>
        <taxon>asterids</taxon>
        <taxon>campanulids</taxon>
        <taxon>Asterales</taxon>
        <taxon>Asteraceae</taxon>
        <taxon>Carduoideae</taxon>
        <taxon>Cardueae</taxon>
        <taxon>Arctiinae</taxon>
        <taxon>Arctium</taxon>
    </lineage>
</organism>
<accession>A0ACB9CI10</accession>
<name>A0ACB9CI10_ARCLA</name>
<protein>
    <submittedName>
        <fullName evidence="1">Uncharacterized protein</fullName>
    </submittedName>
</protein>
<reference evidence="2" key="1">
    <citation type="journal article" date="2022" name="Mol. Ecol. Resour.">
        <title>The genomes of chicory, endive, great burdock and yacon provide insights into Asteraceae palaeo-polyploidization history and plant inulin production.</title>
        <authorList>
            <person name="Fan W."/>
            <person name="Wang S."/>
            <person name="Wang H."/>
            <person name="Wang A."/>
            <person name="Jiang F."/>
            <person name="Liu H."/>
            <person name="Zhao H."/>
            <person name="Xu D."/>
            <person name="Zhang Y."/>
        </authorList>
    </citation>
    <scope>NUCLEOTIDE SEQUENCE [LARGE SCALE GENOMIC DNA]</scope>
    <source>
        <strain evidence="2">cv. Niubang</strain>
    </source>
</reference>
<proteinExistence type="predicted"/>
<keyword evidence="2" id="KW-1185">Reference proteome</keyword>
<gene>
    <name evidence="1" type="ORF">L6452_13372</name>
</gene>
<dbReference type="EMBL" id="CM042050">
    <property type="protein sequence ID" value="KAI3733914.1"/>
    <property type="molecule type" value="Genomic_DNA"/>
</dbReference>
<reference evidence="1 2" key="2">
    <citation type="journal article" date="2022" name="Mol. Ecol. Resour.">
        <title>The genomes of chicory, endive, great burdock and yacon provide insights into Asteraceae paleo-polyploidization history and plant inulin production.</title>
        <authorList>
            <person name="Fan W."/>
            <person name="Wang S."/>
            <person name="Wang H."/>
            <person name="Wang A."/>
            <person name="Jiang F."/>
            <person name="Liu H."/>
            <person name="Zhao H."/>
            <person name="Xu D."/>
            <person name="Zhang Y."/>
        </authorList>
    </citation>
    <scope>NUCLEOTIDE SEQUENCE [LARGE SCALE GENOMIC DNA]</scope>
    <source>
        <strain evidence="2">cv. Niubang</strain>
    </source>
</reference>
<sequence length="357" mass="40063">MMTSSSEIVVIPKRFSGIRVLLIEPDESSLVQHAYMLSQNSYRVMVSDDIHMMRFVTEALKNEAILCLVKPCDLSDICNIWTHVCRKRIASEKHDSKGKLPHANNIIKRVDPMFKPFATFNRAMNNNEISHDYGAMSKPVYMNFGNDVGTSSTTRNTNKGKQPIDNGQLLQDVTYQKKRKNNKPRINWTEALHGKFLEALNTLGKQKAYPSEILKHMNVPGLTRNHVASHLQKLEKVNKRPRLVPVVQMGDNLQAGNDASKRSRQLILSDHNHGSVIQSSSLQGPLSLDNIKARSQESALLVPVPHATTTTVSNSGNDLVTDHSSCDTFRFPNEIQMKGYGYEPLAQFDCFGIPIDP</sequence>